<reference evidence="6 7" key="2">
    <citation type="submission" date="2019-01" db="EMBL/GenBank/DDBJ databases">
        <title>The decoding of complex shrimp genome reveals the adaptation for benthos swimmer, frequently molting mechanism and breeding impact on genome.</title>
        <authorList>
            <person name="Sun Y."/>
            <person name="Gao Y."/>
            <person name="Yu Y."/>
        </authorList>
    </citation>
    <scope>NUCLEOTIDE SEQUENCE [LARGE SCALE GENOMIC DNA]</scope>
    <source>
        <tissue evidence="6">Muscle</tissue>
    </source>
</reference>
<dbReference type="InterPro" id="IPR042463">
    <property type="entry name" value="HNOB_dom_associated_sf"/>
</dbReference>
<evidence type="ECO:0000256" key="2">
    <source>
        <dbReference type="ARBA" id="ARBA00022741"/>
    </source>
</evidence>
<dbReference type="EC" id="4.6.1.2" evidence="1"/>
<dbReference type="GO" id="GO:0008074">
    <property type="term" value="C:guanylate cyclase complex, soluble"/>
    <property type="evidence" value="ECO:0007669"/>
    <property type="project" value="TreeGrafter"/>
</dbReference>
<dbReference type="STRING" id="6689.A0A423SX19"/>
<dbReference type="InterPro" id="IPR011645">
    <property type="entry name" value="HNOB_dom_associated"/>
</dbReference>
<name>A0A423SX19_PENVA</name>
<dbReference type="GO" id="GO:0019826">
    <property type="term" value="F:oxygen sensor activity"/>
    <property type="evidence" value="ECO:0007669"/>
    <property type="project" value="TreeGrafter"/>
</dbReference>
<dbReference type="GO" id="GO:0004383">
    <property type="term" value="F:guanylate cyclase activity"/>
    <property type="evidence" value="ECO:0007669"/>
    <property type="project" value="UniProtKB-EC"/>
</dbReference>
<evidence type="ECO:0000256" key="1">
    <source>
        <dbReference type="ARBA" id="ARBA00012202"/>
    </source>
</evidence>
<dbReference type="GO" id="GO:0000166">
    <property type="term" value="F:nucleotide binding"/>
    <property type="evidence" value="ECO:0007669"/>
    <property type="project" value="UniProtKB-KW"/>
</dbReference>
<accession>A0A423SX19</accession>
<dbReference type="Pfam" id="PF07701">
    <property type="entry name" value="HNOBA"/>
    <property type="match status" value="1"/>
</dbReference>
<keyword evidence="2" id="KW-0547">Nucleotide-binding</keyword>
<dbReference type="PANTHER" id="PTHR45655:SF10">
    <property type="entry name" value="SOLUBLE GUANYLATE CYCLASE 88E"/>
    <property type="match status" value="1"/>
</dbReference>
<feature type="domain" description="Haem NO binding associated" evidence="5">
    <location>
        <begin position="1"/>
        <end position="98"/>
    </location>
</feature>
<dbReference type="AlphaFoldDB" id="A0A423SX19"/>
<dbReference type="PANTHER" id="PTHR45655">
    <property type="entry name" value="GUANYLATE CYCLASE SOLUBLE SUBUNIT BETA-2"/>
    <property type="match status" value="1"/>
</dbReference>
<organism evidence="6 7">
    <name type="scientific">Penaeus vannamei</name>
    <name type="common">Whiteleg shrimp</name>
    <name type="synonym">Litopenaeus vannamei</name>
    <dbReference type="NCBI Taxonomy" id="6689"/>
    <lineage>
        <taxon>Eukaryota</taxon>
        <taxon>Metazoa</taxon>
        <taxon>Ecdysozoa</taxon>
        <taxon>Arthropoda</taxon>
        <taxon>Crustacea</taxon>
        <taxon>Multicrustacea</taxon>
        <taxon>Malacostraca</taxon>
        <taxon>Eumalacostraca</taxon>
        <taxon>Eucarida</taxon>
        <taxon>Decapoda</taxon>
        <taxon>Dendrobranchiata</taxon>
        <taxon>Penaeoidea</taxon>
        <taxon>Penaeidae</taxon>
        <taxon>Penaeus</taxon>
    </lineage>
</organism>
<protein>
    <recommendedName>
        <fullName evidence="1">guanylate cyclase</fullName>
        <ecNumber evidence="1">4.6.1.2</ecNumber>
    </recommendedName>
</protein>
<dbReference type="GO" id="GO:0070026">
    <property type="term" value="F:nitric oxide binding"/>
    <property type="evidence" value="ECO:0007669"/>
    <property type="project" value="TreeGrafter"/>
</dbReference>
<comment type="caution">
    <text evidence="6">The sequence shown here is derived from an EMBL/GenBank/DDBJ whole genome shotgun (WGS) entry which is preliminary data.</text>
</comment>
<keyword evidence="3" id="KW-0141">cGMP biosynthesis</keyword>
<keyword evidence="7" id="KW-1185">Reference proteome</keyword>
<dbReference type="Gene3D" id="3.30.450.260">
    <property type="entry name" value="Haem NO binding associated domain"/>
    <property type="match status" value="1"/>
</dbReference>
<evidence type="ECO:0000259" key="5">
    <source>
        <dbReference type="Pfam" id="PF07701"/>
    </source>
</evidence>
<proteinExistence type="predicted"/>
<dbReference type="GO" id="GO:0038060">
    <property type="term" value="P:nitric oxide-cGMP-mediated signaling"/>
    <property type="evidence" value="ECO:0007669"/>
    <property type="project" value="TreeGrafter"/>
</dbReference>
<reference evidence="6 7" key="1">
    <citation type="submission" date="2018-04" db="EMBL/GenBank/DDBJ databases">
        <authorList>
            <person name="Zhang X."/>
            <person name="Yuan J."/>
            <person name="Li F."/>
            <person name="Xiang J."/>
        </authorList>
    </citation>
    <scope>NUCLEOTIDE SEQUENCE [LARGE SCALE GENOMIC DNA]</scope>
    <source>
        <tissue evidence="6">Muscle</tissue>
    </source>
</reference>
<evidence type="ECO:0000256" key="4">
    <source>
        <dbReference type="SAM" id="Coils"/>
    </source>
</evidence>
<dbReference type="Proteomes" id="UP000283509">
    <property type="component" value="Unassembled WGS sequence"/>
</dbReference>
<evidence type="ECO:0000256" key="3">
    <source>
        <dbReference type="ARBA" id="ARBA00023293"/>
    </source>
</evidence>
<evidence type="ECO:0000313" key="6">
    <source>
        <dbReference type="EMBL" id="ROT68794.1"/>
    </source>
</evidence>
<dbReference type="EMBL" id="QCYY01002634">
    <property type="protein sequence ID" value="ROT68794.1"/>
    <property type="molecule type" value="Genomic_DNA"/>
</dbReference>
<sequence length="123" mass="14470">MIYMEEWELTLFLGTPVMLDLDSMIYSGLFINDLSMHDFSRDRMLAGTQQSVELELALSQEQLKSKKLEESMKKLDEEKRRTDELLYQMIPMQVAQRLRNGENPINARNCFPVSHGRTRRREG</sequence>
<feature type="coiled-coil region" evidence="4">
    <location>
        <begin position="58"/>
        <end position="85"/>
    </location>
</feature>
<evidence type="ECO:0000313" key="7">
    <source>
        <dbReference type="Proteomes" id="UP000283509"/>
    </source>
</evidence>
<keyword evidence="4" id="KW-0175">Coiled coil</keyword>
<dbReference type="GO" id="GO:0070482">
    <property type="term" value="P:response to oxygen levels"/>
    <property type="evidence" value="ECO:0007669"/>
    <property type="project" value="TreeGrafter"/>
</dbReference>
<dbReference type="Gene3D" id="6.10.250.780">
    <property type="match status" value="1"/>
</dbReference>
<gene>
    <name evidence="6" type="ORF">C7M84_013042</name>
</gene>